<dbReference type="Proteomes" id="UP000268350">
    <property type="component" value="Unassembled WGS sequence"/>
</dbReference>
<keyword evidence="8" id="KW-1185">Reference proteome</keyword>
<dbReference type="EMBL" id="OUUW01000005">
    <property type="protein sequence ID" value="SPP81124.1"/>
    <property type="molecule type" value="Genomic_DNA"/>
</dbReference>
<comment type="similarity">
    <text evidence="2">Belongs to the tetraspanin (TM4SF) family.</text>
</comment>
<keyword evidence="3 6" id="KW-0812">Transmembrane</keyword>
<feature type="transmembrane region" description="Helical" evidence="6">
    <location>
        <begin position="74"/>
        <end position="92"/>
    </location>
</feature>
<gene>
    <name evidence="7" type="ORF">DGUA_6G006108</name>
</gene>
<reference evidence="8" key="1">
    <citation type="submission" date="2018-01" db="EMBL/GenBank/DDBJ databases">
        <authorList>
            <person name="Alioto T."/>
            <person name="Alioto T."/>
        </authorList>
    </citation>
    <scope>NUCLEOTIDE SEQUENCE [LARGE SCALE GENOMIC DNA]</scope>
</reference>
<dbReference type="PIRSF" id="PIRSF002419">
    <property type="entry name" value="Tetraspanin"/>
    <property type="match status" value="1"/>
</dbReference>
<dbReference type="PANTHER" id="PTHR19282">
    <property type="entry name" value="TETRASPANIN"/>
    <property type="match status" value="1"/>
</dbReference>
<accession>A0A3B0JFF5</accession>
<feature type="transmembrane region" description="Helical" evidence="6">
    <location>
        <begin position="12"/>
        <end position="32"/>
    </location>
</feature>
<dbReference type="OMA" id="CPPCAPI"/>
<organism evidence="7 8">
    <name type="scientific">Drosophila guanche</name>
    <name type="common">Fruit fly</name>
    <dbReference type="NCBI Taxonomy" id="7266"/>
    <lineage>
        <taxon>Eukaryota</taxon>
        <taxon>Metazoa</taxon>
        <taxon>Ecdysozoa</taxon>
        <taxon>Arthropoda</taxon>
        <taxon>Hexapoda</taxon>
        <taxon>Insecta</taxon>
        <taxon>Pterygota</taxon>
        <taxon>Neoptera</taxon>
        <taxon>Endopterygota</taxon>
        <taxon>Diptera</taxon>
        <taxon>Brachycera</taxon>
        <taxon>Muscomorpha</taxon>
        <taxon>Ephydroidea</taxon>
        <taxon>Drosophilidae</taxon>
        <taxon>Drosophila</taxon>
        <taxon>Sophophora</taxon>
    </lineage>
</organism>
<dbReference type="InterPro" id="IPR018499">
    <property type="entry name" value="Tetraspanin/Peripherin"/>
</dbReference>
<dbReference type="GO" id="GO:0016020">
    <property type="term" value="C:membrane"/>
    <property type="evidence" value="ECO:0007669"/>
    <property type="project" value="UniProtKB-SubCell"/>
</dbReference>
<keyword evidence="4 6" id="KW-1133">Transmembrane helix</keyword>
<evidence type="ECO:0000313" key="7">
    <source>
        <dbReference type="EMBL" id="SPP81124.1"/>
    </source>
</evidence>
<evidence type="ECO:0000256" key="6">
    <source>
        <dbReference type="SAM" id="Phobius"/>
    </source>
</evidence>
<dbReference type="AlphaFoldDB" id="A0A3B0JFF5"/>
<dbReference type="STRING" id="7266.A0A3B0JFF5"/>
<feature type="transmembrane region" description="Helical" evidence="6">
    <location>
        <begin position="183"/>
        <end position="205"/>
    </location>
</feature>
<dbReference type="Pfam" id="PF00335">
    <property type="entry name" value="Tetraspanin"/>
    <property type="match status" value="1"/>
</dbReference>
<keyword evidence="5 6" id="KW-0472">Membrane</keyword>
<protein>
    <submittedName>
        <fullName evidence="7">Blast:Tetraspanin-31-A</fullName>
    </submittedName>
</protein>
<comment type="subcellular location">
    <subcellularLocation>
        <location evidence="1">Membrane</location>
        <topology evidence="1">Multi-pass membrane protein</topology>
    </subcellularLocation>
</comment>
<name>A0A3B0JFF5_DROGU</name>
<evidence type="ECO:0000256" key="5">
    <source>
        <dbReference type="ARBA" id="ARBA00023136"/>
    </source>
</evidence>
<proteinExistence type="inferred from homology"/>
<dbReference type="OrthoDB" id="5845060at2759"/>
<dbReference type="PRINTS" id="PR00259">
    <property type="entry name" value="TMFOUR"/>
</dbReference>
<evidence type="ECO:0000256" key="3">
    <source>
        <dbReference type="ARBA" id="ARBA00022692"/>
    </source>
</evidence>
<feature type="transmembrane region" description="Helical" evidence="6">
    <location>
        <begin position="44"/>
        <end position="67"/>
    </location>
</feature>
<evidence type="ECO:0000256" key="4">
    <source>
        <dbReference type="ARBA" id="ARBA00022989"/>
    </source>
</evidence>
<dbReference type="PANTHER" id="PTHR19282:SF452">
    <property type="entry name" value="LD03691P"/>
    <property type="match status" value="1"/>
</dbReference>
<evidence type="ECO:0000313" key="8">
    <source>
        <dbReference type="Proteomes" id="UP000268350"/>
    </source>
</evidence>
<dbReference type="InterPro" id="IPR000301">
    <property type="entry name" value="Tetraspanin_animals"/>
</dbReference>
<evidence type="ECO:0000256" key="2">
    <source>
        <dbReference type="ARBA" id="ARBA00006840"/>
    </source>
</evidence>
<evidence type="ECO:0000256" key="1">
    <source>
        <dbReference type="ARBA" id="ARBA00004141"/>
    </source>
</evidence>
<sequence length="230" mass="25299">MCGGFTCSKNALIALNILYVMIGFLLIGVGVYARAASIVTNLPIVGGILACGVILICISMLGLAGAVKHHQVMLFFYMIILFMLFLIQFSIASSCLAVNAEQQQQFAEQGWMTVPPELRQQVQESLDCCGFNATSSINLPTTPLAPTDEPSCELVNRKCCEQSNDVDCHCPACGPMLEDKIDYAFKLCGGLGIFFSFTEVLAVFLARRYRNQHDPCYLPARAVFPHNYLY</sequence>